<sequence length="291" mass="32793">MSATLLLSLNLLSGTVIRTDEECLRYQAKTQWQAARKASIAAPEPITDAYWHALLSCLASTDSELRDQVGYEALTQLLRNDIPSPAIIVQLFDILASDIQARADNANQTYLPFAVLGFAEVIRTDRITPHLSPAQRQRAVDLISDYLPNIHDYRGFSDRDGWRHHVAHSADVVLQLALNPAINRAQLNTLAEALASQIHNEYHAFSEGEPYRLARAMVYLMMHPNATMQDKTNWLTAPFSRYEPAKTDSVHLRQRHNLRFVLLELANLLKGAPEELQQSILPILNNQLAQL</sequence>
<dbReference type="EMBL" id="JBHSUS010000001">
    <property type="protein sequence ID" value="MFC6440886.1"/>
    <property type="molecule type" value="Genomic_DNA"/>
</dbReference>
<evidence type="ECO:0000313" key="1">
    <source>
        <dbReference type="EMBL" id="MFC6440886.1"/>
    </source>
</evidence>
<organism evidence="1 2">
    <name type="scientific">Pseudobowmanella zhangzhouensis</name>
    <dbReference type="NCBI Taxonomy" id="1537679"/>
    <lineage>
        <taxon>Bacteria</taxon>
        <taxon>Pseudomonadati</taxon>
        <taxon>Pseudomonadota</taxon>
        <taxon>Gammaproteobacteria</taxon>
        <taxon>Alteromonadales</taxon>
        <taxon>Alteromonadaceae</taxon>
    </lineage>
</organism>
<accession>A0ABW1XM54</accession>
<gene>
    <name evidence="1" type="ORF">ACFP85_12095</name>
</gene>
<keyword evidence="2" id="KW-1185">Reference proteome</keyword>
<evidence type="ECO:0000313" key="2">
    <source>
        <dbReference type="Proteomes" id="UP001596364"/>
    </source>
</evidence>
<dbReference type="RefSeq" id="WP_131258826.1">
    <property type="nucleotide sequence ID" value="NZ_JBHSUS010000001.1"/>
</dbReference>
<dbReference type="Proteomes" id="UP001596364">
    <property type="component" value="Unassembled WGS sequence"/>
</dbReference>
<dbReference type="InterPro" id="IPR021247">
    <property type="entry name" value="DUF2785"/>
</dbReference>
<dbReference type="Pfam" id="PF10978">
    <property type="entry name" value="DUF2785"/>
    <property type="match status" value="1"/>
</dbReference>
<proteinExistence type="predicted"/>
<comment type="caution">
    <text evidence="1">The sequence shown here is derived from an EMBL/GenBank/DDBJ whole genome shotgun (WGS) entry which is preliminary data.</text>
</comment>
<name>A0ABW1XM54_9ALTE</name>
<protein>
    <submittedName>
        <fullName evidence="1">DUF2785 domain-containing protein</fullName>
    </submittedName>
</protein>
<reference evidence="2" key="1">
    <citation type="journal article" date="2019" name="Int. J. Syst. Evol. Microbiol.">
        <title>The Global Catalogue of Microorganisms (GCM) 10K type strain sequencing project: providing services to taxonomists for standard genome sequencing and annotation.</title>
        <authorList>
            <consortium name="The Broad Institute Genomics Platform"/>
            <consortium name="The Broad Institute Genome Sequencing Center for Infectious Disease"/>
            <person name="Wu L."/>
            <person name="Ma J."/>
        </authorList>
    </citation>
    <scope>NUCLEOTIDE SEQUENCE [LARGE SCALE GENOMIC DNA]</scope>
    <source>
        <strain evidence="2">CGMCC 1.16031</strain>
    </source>
</reference>